<dbReference type="Gene3D" id="3.40.50.1010">
    <property type="entry name" value="5'-nuclease"/>
    <property type="match status" value="1"/>
</dbReference>
<sequence length="142" mass="14984">MIIIDTNVLSEFPRPALEPKVEAWLAAQDGLHVYLIAISEAEQRYGVAIMAKGRRCGGLAQAIDYIIREDVAGRVRVLESAAASAFADIAATRRAAGRPIAQSDCPIAAIACDHGASIIICNTADLKVAALSCSTSGLPHER</sequence>
<organism evidence="2 3">
    <name type="scientific">Roseinatronobacter thiooxidans</name>
    <dbReference type="NCBI Taxonomy" id="121821"/>
    <lineage>
        <taxon>Bacteria</taxon>
        <taxon>Pseudomonadati</taxon>
        <taxon>Pseudomonadota</taxon>
        <taxon>Alphaproteobacteria</taxon>
        <taxon>Rhodobacterales</taxon>
        <taxon>Paracoccaceae</taxon>
        <taxon>Roseinatronobacter</taxon>
    </lineage>
</organism>
<reference evidence="2 3" key="1">
    <citation type="submission" date="2018-06" db="EMBL/GenBank/DDBJ databases">
        <title>Genomic Encyclopedia of Archaeal and Bacterial Type Strains, Phase II (KMG-II): from individual species to whole genera.</title>
        <authorList>
            <person name="Goeker M."/>
        </authorList>
    </citation>
    <scope>NUCLEOTIDE SEQUENCE [LARGE SCALE GENOMIC DNA]</scope>
    <source>
        <strain evidence="2 3">DSM 13087</strain>
    </source>
</reference>
<accession>A0A2W7PP56</accession>
<dbReference type="InterPro" id="IPR029060">
    <property type="entry name" value="PIN-like_dom_sf"/>
</dbReference>
<comment type="caution">
    <text evidence="2">The sequence shown here is derived from an EMBL/GenBank/DDBJ whole genome shotgun (WGS) entry which is preliminary data.</text>
</comment>
<protein>
    <recommendedName>
        <fullName evidence="1">PIN domain-containing protein</fullName>
    </recommendedName>
</protein>
<evidence type="ECO:0000313" key="3">
    <source>
        <dbReference type="Proteomes" id="UP000249364"/>
    </source>
</evidence>
<dbReference type="EMBL" id="QKZQ01000020">
    <property type="protein sequence ID" value="PZX37968.1"/>
    <property type="molecule type" value="Genomic_DNA"/>
</dbReference>
<feature type="domain" description="PIN" evidence="1">
    <location>
        <begin position="2"/>
        <end position="123"/>
    </location>
</feature>
<dbReference type="STRING" id="121821.GCA_001870675_01183"/>
<evidence type="ECO:0000259" key="1">
    <source>
        <dbReference type="Pfam" id="PF01850"/>
    </source>
</evidence>
<dbReference type="Proteomes" id="UP000249364">
    <property type="component" value="Unassembled WGS sequence"/>
</dbReference>
<dbReference type="RefSeq" id="WP_211307084.1">
    <property type="nucleotide sequence ID" value="NZ_MEHT01000021.1"/>
</dbReference>
<dbReference type="Pfam" id="PF01850">
    <property type="entry name" value="PIN"/>
    <property type="match status" value="1"/>
</dbReference>
<dbReference type="InterPro" id="IPR002716">
    <property type="entry name" value="PIN_dom"/>
</dbReference>
<dbReference type="AlphaFoldDB" id="A0A2W7PP56"/>
<gene>
    <name evidence="2" type="ORF">LY56_03169</name>
</gene>
<keyword evidence="3" id="KW-1185">Reference proteome</keyword>
<name>A0A2W7PP56_9RHOB</name>
<proteinExistence type="predicted"/>
<evidence type="ECO:0000313" key="2">
    <source>
        <dbReference type="EMBL" id="PZX37968.1"/>
    </source>
</evidence>
<dbReference type="SUPFAM" id="SSF88723">
    <property type="entry name" value="PIN domain-like"/>
    <property type="match status" value="1"/>
</dbReference>